<comment type="caution">
    <text evidence="3">The sequence shown here is derived from an EMBL/GenBank/DDBJ whole genome shotgun (WGS) entry which is preliminary data.</text>
</comment>
<evidence type="ECO:0000313" key="2">
    <source>
        <dbReference type="EMBL" id="KRY09949.1"/>
    </source>
</evidence>
<evidence type="ECO:0000313" key="3">
    <source>
        <dbReference type="EMBL" id="KRY13300.1"/>
    </source>
</evidence>
<organism evidence="3 4">
    <name type="scientific">Trichinella patagoniensis</name>
    <dbReference type="NCBI Taxonomy" id="990121"/>
    <lineage>
        <taxon>Eukaryota</taxon>
        <taxon>Metazoa</taxon>
        <taxon>Ecdysozoa</taxon>
        <taxon>Nematoda</taxon>
        <taxon>Enoplea</taxon>
        <taxon>Dorylaimia</taxon>
        <taxon>Trichinellida</taxon>
        <taxon>Trichinellidae</taxon>
        <taxon>Trichinella</taxon>
    </lineage>
</organism>
<dbReference type="EMBL" id="JYDQ01000250">
    <property type="protein sequence ID" value="KRY09949.1"/>
    <property type="molecule type" value="Genomic_DNA"/>
</dbReference>
<reference evidence="3 4" key="1">
    <citation type="submission" date="2015-01" db="EMBL/GenBank/DDBJ databases">
        <title>Evolution of Trichinella species and genotypes.</title>
        <authorList>
            <person name="Korhonen P.K."/>
            <person name="Edoardo P."/>
            <person name="Giuseppe L.R."/>
            <person name="Gasser R.B."/>
        </authorList>
    </citation>
    <scope>NUCLEOTIDE SEQUENCE [LARGE SCALE GENOMIC DNA]</scope>
    <source>
        <strain evidence="3">ISS2496</strain>
    </source>
</reference>
<proteinExistence type="predicted"/>
<dbReference type="Proteomes" id="UP000054783">
    <property type="component" value="Unassembled WGS sequence"/>
</dbReference>
<accession>A0A0V0ZLK9</accession>
<name>A0A0V0ZLK9_9BILA</name>
<dbReference type="EMBL" id="JYDQ01000420">
    <property type="protein sequence ID" value="KRY07673.1"/>
    <property type="molecule type" value="Genomic_DNA"/>
</dbReference>
<gene>
    <name evidence="3" type="ORF">T12_11502</name>
    <name evidence="1" type="ORF">T12_14871</name>
    <name evidence="2" type="ORF">T12_3259</name>
</gene>
<protein>
    <submittedName>
        <fullName evidence="3">Uncharacterized protein</fullName>
    </submittedName>
</protein>
<evidence type="ECO:0000313" key="4">
    <source>
        <dbReference type="Proteomes" id="UP000054783"/>
    </source>
</evidence>
<evidence type="ECO:0000313" key="1">
    <source>
        <dbReference type="EMBL" id="KRY07673.1"/>
    </source>
</evidence>
<keyword evidence="4" id="KW-1185">Reference proteome</keyword>
<sequence length="78" mass="9157">MDTVRRYVCSFNVDENVVNQLSRIDTFLILCIIYKIHKPARKQAVKKQNLKLNCNKLHFLQICSSIQRLGIMHEVINV</sequence>
<dbReference type="EMBL" id="JYDQ01000142">
    <property type="protein sequence ID" value="KRY13300.1"/>
    <property type="molecule type" value="Genomic_DNA"/>
</dbReference>
<dbReference type="AlphaFoldDB" id="A0A0V0ZLK9"/>